<proteinExistence type="predicted"/>
<reference evidence="2" key="2">
    <citation type="submission" date="2022-06" db="UniProtKB">
        <authorList>
            <consortium name="EnsemblMetazoa"/>
        </authorList>
    </citation>
    <scope>IDENTIFICATION</scope>
    <source>
        <strain evidence="2">DF5081</strain>
    </source>
</reference>
<keyword evidence="3" id="KW-1185">Reference proteome</keyword>
<sequence length="419" mass="47711">MSVEQFIKEQLQSMVGISDDSIGEYVREPDKKSKNAGNLVEKLVGALYNEESTARKGRKSRKRKDSDSGDEKPTKSAKSRESDDEEAELKPAIAELAALAELINKKEQERARNAGDTHKNDGGSTSKVHSCSNNRWNPLGFFLNNWCVNGDPQQPLDPTSVQKNSEKLSRNVRETDVSYWINLAAEAKQNGDEFNVKMAAGMAFHTEQQNRLIRMLSRKSEPEKSNVNSEITLHRGFYLDDALKMDKTITLPTKKCFMLGQVITIDECSKWTSEKFDTHTRQLALSVFDKIAEVDDEFYSYSAKPKPVCYIYVGHEFFRTFANVILAGFGQKDSNNLASRVIGHVRSVFANKLTRVRVKLEETHGTKWCEQQAKKLKTVLETTERQFQWLPFQGMLKLEEPTPSLIPEDECEEYEFPDE</sequence>
<evidence type="ECO:0000256" key="1">
    <source>
        <dbReference type="SAM" id="MobiDB-lite"/>
    </source>
</evidence>
<reference evidence="3" key="1">
    <citation type="submission" date="2010-08" db="EMBL/GenBank/DDBJ databases">
        <authorList>
            <consortium name="Caenorhabditis japonica Sequencing Consortium"/>
            <person name="Wilson R.K."/>
        </authorList>
    </citation>
    <scope>NUCLEOTIDE SEQUENCE [LARGE SCALE GENOMIC DNA]</scope>
    <source>
        <strain evidence="3">DF5081</strain>
    </source>
</reference>
<name>A0A8R1DGL9_CAEJA</name>
<feature type="compositionally biased region" description="Basic and acidic residues" evidence="1">
    <location>
        <begin position="109"/>
        <end position="121"/>
    </location>
</feature>
<dbReference type="Proteomes" id="UP000005237">
    <property type="component" value="Unassembled WGS sequence"/>
</dbReference>
<dbReference type="EnsemblMetazoa" id="CJA02153.1">
    <property type="protein sequence ID" value="CJA02153.1"/>
    <property type="gene ID" value="WBGene00121357"/>
</dbReference>
<dbReference type="OMA" id="DRANEVH"/>
<feature type="compositionally biased region" description="Basic and acidic residues" evidence="1">
    <location>
        <begin position="64"/>
        <end position="81"/>
    </location>
</feature>
<evidence type="ECO:0000313" key="2">
    <source>
        <dbReference type="EnsemblMetazoa" id="CJA02153.1"/>
    </source>
</evidence>
<dbReference type="PANTHER" id="PTHR22921:SF27">
    <property type="entry name" value="C2H2-TYPE DOMAIN-CONTAINING PROTEIN-RELATED"/>
    <property type="match status" value="1"/>
</dbReference>
<organism evidence="2 3">
    <name type="scientific">Caenorhabditis japonica</name>
    <dbReference type="NCBI Taxonomy" id="281687"/>
    <lineage>
        <taxon>Eukaryota</taxon>
        <taxon>Metazoa</taxon>
        <taxon>Ecdysozoa</taxon>
        <taxon>Nematoda</taxon>
        <taxon>Chromadorea</taxon>
        <taxon>Rhabditida</taxon>
        <taxon>Rhabditina</taxon>
        <taxon>Rhabditomorpha</taxon>
        <taxon>Rhabditoidea</taxon>
        <taxon>Rhabditidae</taxon>
        <taxon>Peloderinae</taxon>
        <taxon>Caenorhabditis</taxon>
    </lineage>
</organism>
<protein>
    <submittedName>
        <fullName evidence="2">Uncharacterized protein</fullName>
    </submittedName>
</protein>
<evidence type="ECO:0000313" key="3">
    <source>
        <dbReference type="Proteomes" id="UP000005237"/>
    </source>
</evidence>
<accession>A0A8R1DGL9</accession>
<feature type="region of interest" description="Disordered" evidence="1">
    <location>
        <begin position="45"/>
        <end position="88"/>
    </location>
</feature>
<dbReference type="PANTHER" id="PTHR22921">
    <property type="entry name" value="PROTEIN CBG20088-RELATED"/>
    <property type="match status" value="1"/>
</dbReference>
<dbReference type="AlphaFoldDB" id="A0A8R1DGL9"/>
<feature type="region of interest" description="Disordered" evidence="1">
    <location>
        <begin position="109"/>
        <end position="130"/>
    </location>
</feature>